<dbReference type="RefSeq" id="XP_033451752.1">
    <property type="nucleotide sequence ID" value="XM_033588280.1"/>
</dbReference>
<dbReference type="HAMAP" id="MF_00795">
    <property type="entry name" value="CutC"/>
    <property type="match status" value="1"/>
</dbReference>
<accession>A0A6A5RWD7</accession>
<dbReference type="SUPFAM" id="SSF110395">
    <property type="entry name" value="CutC-like"/>
    <property type="match status" value="1"/>
</dbReference>
<dbReference type="Gene3D" id="3.20.20.380">
    <property type="entry name" value="Copper homeostasis (CutC) domain"/>
    <property type="match status" value="1"/>
</dbReference>
<evidence type="ECO:0000313" key="3">
    <source>
        <dbReference type="EMBL" id="KAF1931504.1"/>
    </source>
</evidence>
<dbReference type="OrthoDB" id="7392499at2759"/>
<dbReference type="InterPro" id="IPR036822">
    <property type="entry name" value="CutC-like_dom_sf"/>
</dbReference>
<dbReference type="Proteomes" id="UP000800082">
    <property type="component" value="Unassembled WGS sequence"/>
</dbReference>
<dbReference type="PANTHER" id="PTHR12598">
    <property type="entry name" value="COPPER HOMEOSTASIS PROTEIN CUTC"/>
    <property type="match status" value="1"/>
</dbReference>
<protein>
    <recommendedName>
        <fullName evidence="2">Copper homeostasis protein cutC homolog</fullName>
    </recommendedName>
</protein>
<comment type="similarity">
    <text evidence="1">Belongs to the CutC family.</text>
</comment>
<dbReference type="AlphaFoldDB" id="A0A6A5RWD7"/>
<dbReference type="EMBL" id="ML978960">
    <property type="protein sequence ID" value="KAF1931504.1"/>
    <property type="molecule type" value="Genomic_DNA"/>
</dbReference>
<dbReference type="GO" id="GO:0005507">
    <property type="term" value="F:copper ion binding"/>
    <property type="evidence" value="ECO:0007669"/>
    <property type="project" value="TreeGrafter"/>
</dbReference>
<dbReference type="PANTHER" id="PTHR12598:SF0">
    <property type="entry name" value="COPPER HOMEOSTASIS PROTEIN CUTC HOMOLOG"/>
    <property type="match status" value="1"/>
</dbReference>
<evidence type="ECO:0000256" key="1">
    <source>
        <dbReference type="ARBA" id="ARBA00007768"/>
    </source>
</evidence>
<evidence type="ECO:0000313" key="4">
    <source>
        <dbReference type="Proteomes" id="UP000800082"/>
    </source>
</evidence>
<dbReference type="Pfam" id="PF03932">
    <property type="entry name" value="CutC"/>
    <property type="match status" value="1"/>
</dbReference>
<keyword evidence="4" id="KW-1185">Reference proteome</keyword>
<organism evidence="3 4">
    <name type="scientific">Didymella exigua CBS 183.55</name>
    <dbReference type="NCBI Taxonomy" id="1150837"/>
    <lineage>
        <taxon>Eukaryota</taxon>
        <taxon>Fungi</taxon>
        <taxon>Dikarya</taxon>
        <taxon>Ascomycota</taxon>
        <taxon>Pezizomycotina</taxon>
        <taxon>Dothideomycetes</taxon>
        <taxon>Pleosporomycetidae</taxon>
        <taxon>Pleosporales</taxon>
        <taxon>Pleosporineae</taxon>
        <taxon>Didymellaceae</taxon>
        <taxon>Didymella</taxon>
    </lineage>
</organism>
<proteinExistence type="inferred from homology"/>
<reference evidence="3" key="1">
    <citation type="journal article" date="2020" name="Stud. Mycol.">
        <title>101 Dothideomycetes genomes: a test case for predicting lifestyles and emergence of pathogens.</title>
        <authorList>
            <person name="Haridas S."/>
            <person name="Albert R."/>
            <person name="Binder M."/>
            <person name="Bloem J."/>
            <person name="Labutti K."/>
            <person name="Salamov A."/>
            <person name="Andreopoulos B."/>
            <person name="Baker S."/>
            <person name="Barry K."/>
            <person name="Bills G."/>
            <person name="Bluhm B."/>
            <person name="Cannon C."/>
            <person name="Castanera R."/>
            <person name="Culley D."/>
            <person name="Daum C."/>
            <person name="Ezra D."/>
            <person name="Gonzalez J."/>
            <person name="Henrissat B."/>
            <person name="Kuo A."/>
            <person name="Liang C."/>
            <person name="Lipzen A."/>
            <person name="Lutzoni F."/>
            <person name="Magnuson J."/>
            <person name="Mondo S."/>
            <person name="Nolan M."/>
            <person name="Ohm R."/>
            <person name="Pangilinan J."/>
            <person name="Park H.-J."/>
            <person name="Ramirez L."/>
            <person name="Alfaro M."/>
            <person name="Sun H."/>
            <person name="Tritt A."/>
            <person name="Yoshinaga Y."/>
            <person name="Zwiers L.-H."/>
            <person name="Turgeon B."/>
            <person name="Goodwin S."/>
            <person name="Spatafora J."/>
            <person name="Crous P."/>
            <person name="Grigoriev I."/>
        </authorList>
    </citation>
    <scope>NUCLEOTIDE SEQUENCE</scope>
    <source>
        <strain evidence="3">CBS 183.55</strain>
    </source>
</reference>
<evidence type="ECO:0000256" key="2">
    <source>
        <dbReference type="ARBA" id="ARBA00019014"/>
    </source>
</evidence>
<dbReference type="InterPro" id="IPR005627">
    <property type="entry name" value="CutC-like"/>
</dbReference>
<gene>
    <name evidence="3" type="ORF">M421DRAFT_2174</name>
</gene>
<dbReference type="GeneID" id="54345927"/>
<sequence>MLEIACFNAASAVTAAKAGADRIELCADYAAGGVTPSLSTLHSIRKATDKPIHVMIRPRGGDFTYSAAQCSQMKSNIDMFKESSAVDGFVFGILTAGNEIDQARNRELVEAAKPLPCTFHRAIDDVTDLDAAVETIVDCGFASILTSGGAKNAWEGRARVGELQQKYSGRISIILGGGIRSTNVVDLKHETGVQWVHSAAITGPDEEVDSEEVGKMVELLRNA</sequence>
<name>A0A6A5RWD7_9PLEO</name>